<evidence type="ECO:0000313" key="5">
    <source>
        <dbReference type="EMBL" id="EXC16161.1"/>
    </source>
</evidence>
<dbReference type="eggNOG" id="KOG1192">
    <property type="taxonomic scope" value="Eukaryota"/>
</dbReference>
<evidence type="ECO:0000256" key="3">
    <source>
        <dbReference type="RuleBase" id="RU003718"/>
    </source>
</evidence>
<organism evidence="5 6">
    <name type="scientific">Morus notabilis</name>
    <dbReference type="NCBI Taxonomy" id="981085"/>
    <lineage>
        <taxon>Eukaryota</taxon>
        <taxon>Viridiplantae</taxon>
        <taxon>Streptophyta</taxon>
        <taxon>Embryophyta</taxon>
        <taxon>Tracheophyta</taxon>
        <taxon>Spermatophyta</taxon>
        <taxon>Magnoliopsida</taxon>
        <taxon>eudicotyledons</taxon>
        <taxon>Gunneridae</taxon>
        <taxon>Pentapetalae</taxon>
        <taxon>rosids</taxon>
        <taxon>fabids</taxon>
        <taxon>Rosales</taxon>
        <taxon>Moraceae</taxon>
        <taxon>Moreae</taxon>
        <taxon>Morus</taxon>
    </lineage>
</organism>
<evidence type="ECO:0000256" key="2">
    <source>
        <dbReference type="ARBA" id="ARBA00022679"/>
    </source>
</evidence>
<protein>
    <recommendedName>
        <fullName evidence="4">Glycosyltransferase</fullName>
        <ecNumber evidence="4">2.4.1.-</ecNumber>
    </recommendedName>
</protein>
<proteinExistence type="inferred from homology"/>
<dbReference type="GO" id="GO:0080044">
    <property type="term" value="F:quercetin 7-O-glucosyltransferase activity"/>
    <property type="evidence" value="ECO:0007669"/>
    <property type="project" value="TreeGrafter"/>
</dbReference>
<dbReference type="Proteomes" id="UP000030645">
    <property type="component" value="Unassembled WGS sequence"/>
</dbReference>
<keyword evidence="6" id="KW-1185">Reference proteome</keyword>
<dbReference type="EMBL" id="KE345789">
    <property type="protein sequence ID" value="EXC16161.1"/>
    <property type="molecule type" value="Genomic_DNA"/>
</dbReference>
<dbReference type="GO" id="GO:0080043">
    <property type="term" value="F:quercetin 3-O-glucosyltransferase activity"/>
    <property type="evidence" value="ECO:0007669"/>
    <property type="project" value="TreeGrafter"/>
</dbReference>
<sequence length="487" mass="54859">MEKEKNHSKPHAIMFPLTYQGHVTPSIHLAMKLASKGFAITFVNTEFIHHQLTKSQPNSTSAAAIEDDIFTGARESGLDIRYKTMTDGFPLDFNRILNPQFVALNFLSLPVHVDELVGNLVNSDPSISCLIADTFYTWASHIAHKYKLVNISFWTQPALVFNIYYHMELLITNSHFPPQDEQKDTIEYIPGVRVIEQKDLPSYLQQTNTEGQQFLDKAFKEVKKADFILCNTVQELESHSIFVLQEKKSIYAIGPLLNFPNGFTKRNIVPTSMRTEFDCSQWLNTKPQGSVLYISFGSSIPSQKSDIEEIAHGLVKSGVNFIWVLRHDCVSFEEPYFLPIGIQDEIKGKGLVVTWTNQIEIMSHPSIGGFLTHCGWNSIIESLQCSGVPLLCFPLRGDQFTNRKIVVDDWGIGINLCDSKPLTRVEVAAKINRLMLGKSANKLKKEVIKVRQMVLNALPINGSSEKSLSNFIIDVKAKINGRIADDQ</sequence>
<keyword evidence="3" id="KW-0328">Glycosyltransferase</keyword>
<dbReference type="PANTHER" id="PTHR11926:SF774">
    <property type="entry name" value="UDP-GLYCOSYLTRANSFERASE 85A1-RELATED"/>
    <property type="match status" value="1"/>
</dbReference>
<gene>
    <name evidence="5" type="ORF">L484_024329</name>
</gene>
<comment type="similarity">
    <text evidence="1 3">Belongs to the UDP-glycosyltransferase family.</text>
</comment>
<dbReference type="InterPro" id="IPR002213">
    <property type="entry name" value="UDP_glucos_trans"/>
</dbReference>
<dbReference type="CDD" id="cd03784">
    <property type="entry name" value="GT1_Gtf-like"/>
    <property type="match status" value="1"/>
</dbReference>
<dbReference type="KEGG" id="mnt:21407074"/>
<accession>W9RX23</accession>
<dbReference type="FunFam" id="3.40.50.2000:FF:000060">
    <property type="entry name" value="Glycosyltransferase"/>
    <property type="match status" value="1"/>
</dbReference>
<evidence type="ECO:0000256" key="1">
    <source>
        <dbReference type="ARBA" id="ARBA00009995"/>
    </source>
</evidence>
<dbReference type="Pfam" id="PF00201">
    <property type="entry name" value="UDPGT"/>
    <property type="match status" value="1"/>
</dbReference>
<evidence type="ECO:0000313" key="6">
    <source>
        <dbReference type="Proteomes" id="UP000030645"/>
    </source>
</evidence>
<dbReference type="Gene3D" id="3.40.50.2000">
    <property type="entry name" value="Glycogen Phosphorylase B"/>
    <property type="match status" value="2"/>
</dbReference>
<keyword evidence="2 3" id="KW-0808">Transferase</keyword>
<dbReference type="EC" id="2.4.1.-" evidence="4"/>
<dbReference type="OrthoDB" id="5835829at2759"/>
<evidence type="ECO:0000256" key="4">
    <source>
        <dbReference type="RuleBase" id="RU362057"/>
    </source>
</evidence>
<reference evidence="6" key="1">
    <citation type="submission" date="2013-01" db="EMBL/GenBank/DDBJ databases">
        <title>Draft Genome Sequence of a Mulberry Tree, Morus notabilis C.K. Schneid.</title>
        <authorList>
            <person name="He N."/>
            <person name="Zhao S."/>
        </authorList>
    </citation>
    <scope>NUCLEOTIDE SEQUENCE</scope>
</reference>
<name>W9RX23_9ROSA</name>
<dbReference type="PANTHER" id="PTHR11926">
    <property type="entry name" value="GLUCOSYL/GLUCURONOSYL TRANSFERASES"/>
    <property type="match status" value="1"/>
</dbReference>
<dbReference type="PROSITE" id="PS00375">
    <property type="entry name" value="UDPGT"/>
    <property type="match status" value="1"/>
</dbReference>
<dbReference type="SUPFAM" id="SSF53756">
    <property type="entry name" value="UDP-Glycosyltransferase/glycogen phosphorylase"/>
    <property type="match status" value="1"/>
</dbReference>
<dbReference type="InterPro" id="IPR035595">
    <property type="entry name" value="UDP_glycos_trans_CS"/>
</dbReference>
<dbReference type="AlphaFoldDB" id="W9RX23"/>